<name>A0A843TN38_COLES</name>
<evidence type="ECO:0000313" key="3">
    <source>
        <dbReference type="Proteomes" id="UP000652761"/>
    </source>
</evidence>
<proteinExistence type="predicted"/>
<evidence type="ECO:0000256" key="1">
    <source>
        <dbReference type="SAM" id="Phobius"/>
    </source>
</evidence>
<dbReference type="AlphaFoldDB" id="A0A843TN38"/>
<accession>A0A843TN38</accession>
<evidence type="ECO:0000313" key="2">
    <source>
        <dbReference type="EMBL" id="MQL71606.1"/>
    </source>
</evidence>
<sequence>MPDVAVIRVTVSLWVAYWSRPGSPLRLAVTPGQQAATVFYRVALSGRLTPVRVAGVSVRLVALSRCPWGRVLVAVCRPVALRLLTRRGGPSRSGCRGLKAQIGYPFPLSLLLPFSLSLRRPLPPLFSPLCVSGEEEGRAWCRGVVDLAWSEEEVANRREGPHWGSFFVKVTEGDTFMAVFWQRCQEGSVRASRLSGLSCAISQQFGVVLVVLPRLFAQCLALEGLSRSESAFLAQTRKSLVSLPLSALIPEPRSGVRCEAAAWPGCGVACVVCSVAALSRPCAGAEAGARLESRACGLRVPLLAASGGGLVAVVVTVFSSRRFQVFLVARACTVVIARLCLVSVGIVGLALGRPMLLVVPASVFSRFRGPVLGCQPVMAPACVASLPGGVFGVRGGVLSTASALCPTPLVSAGVVVPAALTGEGLVIPTVPCLRGSPPYFLQLGARRHGSSVSDGLRRRLWWRVVFNSSESECSELLYPSELRVVFCKSSGATLGVPGEGSERSGRYSGVRLLCKSCALAVGGLQLLLAACVASVVARCVRVVLAQLAVDSLAVVFSYGGHLQASPGAVLLVVFGAFEHVCVAKAERACVCEVLLEFFSVGSGGSEVSPGLC</sequence>
<feature type="transmembrane region" description="Helical" evidence="1">
    <location>
        <begin position="325"/>
        <end position="351"/>
    </location>
</feature>
<dbReference type="Proteomes" id="UP000652761">
    <property type="component" value="Unassembled WGS sequence"/>
</dbReference>
<keyword evidence="1" id="KW-1133">Transmembrane helix</keyword>
<reference evidence="2" key="1">
    <citation type="submission" date="2017-07" db="EMBL/GenBank/DDBJ databases">
        <title>Taro Niue Genome Assembly and Annotation.</title>
        <authorList>
            <person name="Atibalentja N."/>
            <person name="Keating K."/>
            <person name="Fields C.J."/>
        </authorList>
    </citation>
    <scope>NUCLEOTIDE SEQUENCE</scope>
    <source>
        <strain evidence="2">Niue_2</strain>
        <tissue evidence="2">Leaf</tissue>
    </source>
</reference>
<dbReference type="EMBL" id="NMUH01000103">
    <property type="protein sequence ID" value="MQL71606.1"/>
    <property type="molecule type" value="Genomic_DNA"/>
</dbReference>
<keyword evidence="1" id="KW-0812">Transmembrane</keyword>
<protein>
    <submittedName>
        <fullName evidence="2">Uncharacterized protein</fullName>
    </submittedName>
</protein>
<feature type="transmembrane region" description="Helical" evidence="1">
    <location>
        <begin position="300"/>
        <end position="319"/>
    </location>
</feature>
<gene>
    <name evidence="2" type="ORF">Taro_003907</name>
</gene>
<keyword evidence="1" id="KW-0472">Membrane</keyword>
<organism evidence="2 3">
    <name type="scientific">Colocasia esculenta</name>
    <name type="common">Wild taro</name>
    <name type="synonym">Arum esculentum</name>
    <dbReference type="NCBI Taxonomy" id="4460"/>
    <lineage>
        <taxon>Eukaryota</taxon>
        <taxon>Viridiplantae</taxon>
        <taxon>Streptophyta</taxon>
        <taxon>Embryophyta</taxon>
        <taxon>Tracheophyta</taxon>
        <taxon>Spermatophyta</taxon>
        <taxon>Magnoliopsida</taxon>
        <taxon>Liliopsida</taxon>
        <taxon>Araceae</taxon>
        <taxon>Aroideae</taxon>
        <taxon>Colocasieae</taxon>
        <taxon>Colocasia</taxon>
    </lineage>
</organism>
<keyword evidence="3" id="KW-1185">Reference proteome</keyword>
<comment type="caution">
    <text evidence="2">The sequence shown here is derived from an EMBL/GenBank/DDBJ whole genome shotgun (WGS) entry which is preliminary data.</text>
</comment>